<comment type="caution">
    <text evidence="1">The sequence shown here is derived from an EMBL/GenBank/DDBJ whole genome shotgun (WGS) entry which is preliminary data.</text>
</comment>
<keyword evidence="2" id="KW-1185">Reference proteome</keyword>
<sequence length="94" mass="10427">MRRRSQSIPVLGKNGRDAMSDPILSGINPSSSFFFNPLTATLYLVPSPSLMRRVILLETFSDALLLAQVQPYSPVIDDELSVGEWVCQQGETEK</sequence>
<name>A0ACB9QQ69_9MYRT</name>
<dbReference type="EMBL" id="CM042884">
    <property type="protein sequence ID" value="KAI4368755.1"/>
    <property type="molecule type" value="Genomic_DNA"/>
</dbReference>
<organism evidence="1 2">
    <name type="scientific">Melastoma candidum</name>
    <dbReference type="NCBI Taxonomy" id="119954"/>
    <lineage>
        <taxon>Eukaryota</taxon>
        <taxon>Viridiplantae</taxon>
        <taxon>Streptophyta</taxon>
        <taxon>Embryophyta</taxon>
        <taxon>Tracheophyta</taxon>
        <taxon>Spermatophyta</taxon>
        <taxon>Magnoliopsida</taxon>
        <taxon>eudicotyledons</taxon>
        <taxon>Gunneridae</taxon>
        <taxon>Pentapetalae</taxon>
        <taxon>rosids</taxon>
        <taxon>malvids</taxon>
        <taxon>Myrtales</taxon>
        <taxon>Melastomataceae</taxon>
        <taxon>Melastomatoideae</taxon>
        <taxon>Melastomateae</taxon>
        <taxon>Melastoma</taxon>
    </lineage>
</organism>
<protein>
    <submittedName>
        <fullName evidence="1">Uncharacterized protein</fullName>
    </submittedName>
</protein>
<evidence type="ECO:0000313" key="2">
    <source>
        <dbReference type="Proteomes" id="UP001057402"/>
    </source>
</evidence>
<reference evidence="2" key="1">
    <citation type="journal article" date="2023" name="Front. Plant Sci.">
        <title>Chromosomal-level genome assembly of Melastoma candidum provides insights into trichome evolution.</title>
        <authorList>
            <person name="Zhong Y."/>
            <person name="Wu W."/>
            <person name="Sun C."/>
            <person name="Zou P."/>
            <person name="Liu Y."/>
            <person name="Dai S."/>
            <person name="Zhou R."/>
        </authorList>
    </citation>
    <scope>NUCLEOTIDE SEQUENCE [LARGE SCALE GENOMIC DNA]</scope>
</reference>
<dbReference type="Proteomes" id="UP001057402">
    <property type="component" value="Chromosome 5"/>
</dbReference>
<evidence type="ECO:0000313" key="1">
    <source>
        <dbReference type="EMBL" id="KAI4368755.1"/>
    </source>
</evidence>
<proteinExistence type="predicted"/>
<accession>A0ACB9QQ69</accession>
<gene>
    <name evidence="1" type="ORF">MLD38_017274</name>
</gene>